<keyword evidence="3" id="KW-1185">Reference proteome</keyword>
<feature type="compositionally biased region" description="Pro residues" evidence="1">
    <location>
        <begin position="20"/>
        <end position="29"/>
    </location>
</feature>
<sequence>MEDDDDFGGLYTDVLQPFAPSSPSPPKAQPIPRQQSPQQPPRHVEPAIADSNLANEPSVDSIDRDVKFDIEDEEIDDAPLIPGLTGVAEEASRRIGGGDDWDDSDDSEDDLQIVLDDNGLTGAGDDGGLDVVVADGDAEDRDWGENSTQPIDSEKKDVGESVKAVAPKIGYSNQGYHHPFHSQFKVSGIVIVHLRIVVNEV</sequence>
<dbReference type="AlphaFoldDB" id="A0AA86SI99"/>
<feature type="region of interest" description="Disordered" evidence="1">
    <location>
        <begin position="1"/>
        <end position="109"/>
    </location>
</feature>
<proteinExistence type="predicted"/>
<reference evidence="2" key="1">
    <citation type="submission" date="2023-10" db="EMBL/GenBank/DDBJ databases">
        <authorList>
            <person name="Domelevo Entfellner J.-B."/>
        </authorList>
    </citation>
    <scope>NUCLEOTIDE SEQUENCE</scope>
</reference>
<name>A0AA86SI99_9FABA</name>
<dbReference type="GO" id="GO:0003723">
    <property type="term" value="F:RNA binding"/>
    <property type="evidence" value="ECO:0007669"/>
    <property type="project" value="TreeGrafter"/>
</dbReference>
<dbReference type="EMBL" id="OY731400">
    <property type="protein sequence ID" value="CAJ1944802.1"/>
    <property type="molecule type" value="Genomic_DNA"/>
</dbReference>
<protein>
    <submittedName>
        <fullName evidence="2">Uncharacterized protein</fullName>
    </submittedName>
</protein>
<feature type="region of interest" description="Disordered" evidence="1">
    <location>
        <begin position="138"/>
        <end position="160"/>
    </location>
</feature>
<feature type="compositionally biased region" description="Acidic residues" evidence="1">
    <location>
        <begin position="99"/>
        <end position="109"/>
    </location>
</feature>
<gene>
    <name evidence="2" type="ORF">AYBTSS11_LOCUS12108</name>
</gene>
<dbReference type="InterPro" id="IPR044976">
    <property type="entry name" value="FIPS5/FIPS3-like"/>
</dbReference>
<accession>A0AA86SI99</accession>
<evidence type="ECO:0000313" key="2">
    <source>
        <dbReference type="EMBL" id="CAJ1944802.1"/>
    </source>
</evidence>
<dbReference type="PANTHER" id="PTHR36884">
    <property type="entry name" value="FIP1[III]-LIKE PROTEIN"/>
    <property type="match status" value="1"/>
</dbReference>
<evidence type="ECO:0000256" key="1">
    <source>
        <dbReference type="SAM" id="MobiDB-lite"/>
    </source>
</evidence>
<dbReference type="GO" id="GO:0016607">
    <property type="term" value="C:nuclear speck"/>
    <property type="evidence" value="ECO:0007669"/>
    <property type="project" value="TreeGrafter"/>
</dbReference>
<dbReference type="GO" id="GO:0006397">
    <property type="term" value="P:mRNA processing"/>
    <property type="evidence" value="ECO:0007669"/>
    <property type="project" value="InterPro"/>
</dbReference>
<organism evidence="2 3">
    <name type="scientific">Sphenostylis stenocarpa</name>
    <dbReference type="NCBI Taxonomy" id="92480"/>
    <lineage>
        <taxon>Eukaryota</taxon>
        <taxon>Viridiplantae</taxon>
        <taxon>Streptophyta</taxon>
        <taxon>Embryophyta</taxon>
        <taxon>Tracheophyta</taxon>
        <taxon>Spermatophyta</taxon>
        <taxon>Magnoliopsida</taxon>
        <taxon>eudicotyledons</taxon>
        <taxon>Gunneridae</taxon>
        <taxon>Pentapetalae</taxon>
        <taxon>rosids</taxon>
        <taxon>fabids</taxon>
        <taxon>Fabales</taxon>
        <taxon>Fabaceae</taxon>
        <taxon>Papilionoideae</taxon>
        <taxon>50 kb inversion clade</taxon>
        <taxon>NPAAA clade</taxon>
        <taxon>indigoferoid/millettioid clade</taxon>
        <taxon>Phaseoleae</taxon>
        <taxon>Sphenostylis</taxon>
    </lineage>
</organism>
<dbReference type="Gramene" id="rna-AYBTSS11_LOCUS12108">
    <property type="protein sequence ID" value="CAJ1944802.1"/>
    <property type="gene ID" value="gene-AYBTSS11_LOCUS12108"/>
</dbReference>
<dbReference type="Proteomes" id="UP001189624">
    <property type="component" value="Chromosome 3"/>
</dbReference>
<evidence type="ECO:0000313" key="3">
    <source>
        <dbReference type="Proteomes" id="UP001189624"/>
    </source>
</evidence>
<dbReference type="PANTHER" id="PTHR36884:SF1">
    <property type="entry name" value="FIP1[V]-LIKE PROTEIN"/>
    <property type="match status" value="1"/>
</dbReference>